<sequence length="290" mass="31967">MLYVFREFWLFWRAVFDRMDRSHMGLIAAGVAFYAMFAVFPGLAAIIALWSLWFDPNVIMTYVEVAHEFLPDGAAEIIDTQIRSLTAAGRTSIGWTSLISFLIATISARAGVDALIRGLNAAHGVRRRSTIFAFIRAYLLTLAIVGISLAGMATIVIVPILLNFMVLAPIRAWLLTALPWAGMFVLVILGIGIIYRYGPNVRARRTPLLTWGGLFAALLWAAASIGFSAYLGSFNSYNRIYGSIGTVVALLMWFYLAGFSVLLGAVINIELAHRKRLIAVREARLSIDAD</sequence>
<feature type="transmembrane region" description="Helical" evidence="6">
    <location>
        <begin position="137"/>
        <end position="166"/>
    </location>
</feature>
<keyword evidence="5 6" id="KW-0472">Membrane</keyword>
<comment type="subcellular location">
    <subcellularLocation>
        <location evidence="1">Cell membrane</location>
        <topology evidence="1">Multi-pass membrane protein</topology>
    </subcellularLocation>
</comment>
<keyword evidence="3 6" id="KW-0812">Transmembrane</keyword>
<dbReference type="OrthoDB" id="9781030at2"/>
<accession>A0A3M0MDX0</accession>
<evidence type="ECO:0000256" key="2">
    <source>
        <dbReference type="ARBA" id="ARBA00022475"/>
    </source>
</evidence>
<evidence type="ECO:0000313" key="8">
    <source>
        <dbReference type="Proteomes" id="UP000273516"/>
    </source>
</evidence>
<evidence type="ECO:0000256" key="5">
    <source>
        <dbReference type="ARBA" id="ARBA00023136"/>
    </source>
</evidence>
<dbReference type="PIRSF" id="PIRSF035875">
    <property type="entry name" value="RNase_BN"/>
    <property type="match status" value="1"/>
</dbReference>
<keyword evidence="2" id="KW-1003">Cell membrane</keyword>
<dbReference type="Pfam" id="PF03631">
    <property type="entry name" value="Virul_fac_BrkB"/>
    <property type="match status" value="1"/>
</dbReference>
<evidence type="ECO:0000256" key="6">
    <source>
        <dbReference type="SAM" id="Phobius"/>
    </source>
</evidence>
<reference evidence="7 8" key="1">
    <citation type="submission" date="2018-07" db="EMBL/GenBank/DDBJ databases">
        <authorList>
            <person name="Zhang Y."/>
            <person name="Wang L."/>
            <person name="Ma S."/>
        </authorList>
    </citation>
    <scope>NUCLEOTIDE SEQUENCE [LARGE SCALE GENOMIC DNA]</scope>
    <source>
        <strain evidence="7 8">4-2</strain>
    </source>
</reference>
<keyword evidence="4 6" id="KW-1133">Transmembrane helix</keyword>
<proteinExistence type="predicted"/>
<name>A0A3M0MDX0_9RHOB</name>
<feature type="transmembrane region" description="Helical" evidence="6">
    <location>
        <begin position="26"/>
        <end position="53"/>
    </location>
</feature>
<protein>
    <submittedName>
        <fullName evidence="7">YihY/virulence factor BrkB family protein</fullName>
    </submittedName>
</protein>
<dbReference type="EMBL" id="QOKZ01000003">
    <property type="protein sequence ID" value="RMC35545.1"/>
    <property type="molecule type" value="Genomic_DNA"/>
</dbReference>
<keyword evidence="8" id="KW-1185">Reference proteome</keyword>
<gene>
    <name evidence="7" type="ORF">C9E81_09985</name>
</gene>
<dbReference type="RefSeq" id="WP_122112167.1">
    <property type="nucleotide sequence ID" value="NZ_QOKZ01000003.1"/>
</dbReference>
<evidence type="ECO:0000256" key="4">
    <source>
        <dbReference type="ARBA" id="ARBA00022989"/>
    </source>
</evidence>
<feature type="transmembrane region" description="Helical" evidence="6">
    <location>
        <begin position="208"/>
        <end position="231"/>
    </location>
</feature>
<comment type="caution">
    <text evidence="7">The sequence shown here is derived from an EMBL/GenBank/DDBJ whole genome shotgun (WGS) entry which is preliminary data.</text>
</comment>
<dbReference type="NCBIfam" id="TIGR00765">
    <property type="entry name" value="yihY_not_rbn"/>
    <property type="match status" value="1"/>
</dbReference>
<evidence type="ECO:0000256" key="3">
    <source>
        <dbReference type="ARBA" id="ARBA00022692"/>
    </source>
</evidence>
<feature type="transmembrane region" description="Helical" evidence="6">
    <location>
        <begin position="243"/>
        <end position="267"/>
    </location>
</feature>
<dbReference type="AlphaFoldDB" id="A0A3M0MDX0"/>
<dbReference type="Proteomes" id="UP000273516">
    <property type="component" value="Unassembled WGS sequence"/>
</dbReference>
<dbReference type="PANTHER" id="PTHR30213">
    <property type="entry name" value="INNER MEMBRANE PROTEIN YHJD"/>
    <property type="match status" value="1"/>
</dbReference>
<dbReference type="InterPro" id="IPR017039">
    <property type="entry name" value="Virul_fac_BrkB"/>
</dbReference>
<organism evidence="7 8">
    <name type="scientific">Paracoccus alkanivorans</name>
    <dbReference type="NCBI Taxonomy" id="2116655"/>
    <lineage>
        <taxon>Bacteria</taxon>
        <taxon>Pseudomonadati</taxon>
        <taxon>Pseudomonadota</taxon>
        <taxon>Alphaproteobacteria</taxon>
        <taxon>Rhodobacterales</taxon>
        <taxon>Paracoccaceae</taxon>
        <taxon>Paracoccus</taxon>
    </lineage>
</organism>
<dbReference type="PANTHER" id="PTHR30213:SF0">
    <property type="entry name" value="UPF0761 MEMBRANE PROTEIN YIHY"/>
    <property type="match status" value="1"/>
</dbReference>
<feature type="transmembrane region" description="Helical" evidence="6">
    <location>
        <begin position="172"/>
        <end position="196"/>
    </location>
</feature>
<dbReference type="GO" id="GO:0005886">
    <property type="term" value="C:plasma membrane"/>
    <property type="evidence" value="ECO:0007669"/>
    <property type="project" value="UniProtKB-SubCell"/>
</dbReference>
<evidence type="ECO:0000313" key="7">
    <source>
        <dbReference type="EMBL" id="RMC35545.1"/>
    </source>
</evidence>
<evidence type="ECO:0000256" key="1">
    <source>
        <dbReference type="ARBA" id="ARBA00004651"/>
    </source>
</evidence>